<dbReference type="SUPFAM" id="SSF50249">
    <property type="entry name" value="Nucleic acid-binding proteins"/>
    <property type="match status" value="1"/>
</dbReference>
<name>A0A840P0M9_9ACTN</name>
<comment type="caution">
    <text evidence="3">The sequence shown here is derived from an EMBL/GenBank/DDBJ whole genome shotgun (WGS) entry which is preliminary data.</text>
</comment>
<dbReference type="Pfam" id="PF01796">
    <property type="entry name" value="OB_ChsH2_C"/>
    <property type="match status" value="1"/>
</dbReference>
<dbReference type="PANTHER" id="PTHR34075">
    <property type="entry name" value="BLR3430 PROTEIN"/>
    <property type="match status" value="1"/>
</dbReference>
<evidence type="ECO:0008006" key="5">
    <source>
        <dbReference type="Google" id="ProtNLM"/>
    </source>
</evidence>
<proteinExistence type="predicted"/>
<evidence type="ECO:0000313" key="3">
    <source>
        <dbReference type="EMBL" id="MBB5133268.1"/>
    </source>
</evidence>
<dbReference type="AlphaFoldDB" id="A0A840P0M9"/>
<dbReference type="InterPro" id="IPR012340">
    <property type="entry name" value="NA-bd_OB-fold"/>
</dbReference>
<dbReference type="Proteomes" id="UP000578449">
    <property type="component" value="Unassembled WGS sequence"/>
</dbReference>
<dbReference type="Pfam" id="PF12172">
    <property type="entry name" value="zf-ChsH2"/>
    <property type="match status" value="1"/>
</dbReference>
<evidence type="ECO:0000259" key="1">
    <source>
        <dbReference type="Pfam" id="PF01796"/>
    </source>
</evidence>
<dbReference type="PANTHER" id="PTHR34075:SF5">
    <property type="entry name" value="BLR3430 PROTEIN"/>
    <property type="match status" value="1"/>
</dbReference>
<dbReference type="EMBL" id="JACHGN010000005">
    <property type="protein sequence ID" value="MBB5133268.1"/>
    <property type="molecule type" value="Genomic_DNA"/>
</dbReference>
<dbReference type="InterPro" id="IPR002878">
    <property type="entry name" value="ChsH2_C"/>
</dbReference>
<feature type="domain" description="ChsH2 C-terminal OB-fold" evidence="1">
    <location>
        <begin position="50"/>
        <end position="113"/>
    </location>
</feature>
<reference evidence="3 4" key="1">
    <citation type="submission" date="2020-08" db="EMBL/GenBank/DDBJ databases">
        <title>Genomic Encyclopedia of Type Strains, Phase IV (KMG-IV): sequencing the most valuable type-strain genomes for metagenomic binning, comparative biology and taxonomic classification.</title>
        <authorList>
            <person name="Goeker M."/>
        </authorList>
    </citation>
    <scope>NUCLEOTIDE SEQUENCE [LARGE SCALE GENOMIC DNA]</scope>
    <source>
        <strain evidence="3 4">DSM 45615</strain>
    </source>
</reference>
<feature type="domain" description="ChsH2 rubredoxin-like zinc ribbon" evidence="2">
    <location>
        <begin position="12"/>
        <end position="46"/>
    </location>
</feature>
<dbReference type="RefSeq" id="WP_185050201.1">
    <property type="nucleotide sequence ID" value="NZ_BAABIX010000010.1"/>
</dbReference>
<protein>
    <recommendedName>
        <fullName evidence="5">DUF35 domain-containing protein</fullName>
    </recommendedName>
</protein>
<accession>A0A840P0M9</accession>
<dbReference type="InterPro" id="IPR022002">
    <property type="entry name" value="ChsH2_Znr"/>
</dbReference>
<evidence type="ECO:0000259" key="2">
    <source>
        <dbReference type="Pfam" id="PF12172"/>
    </source>
</evidence>
<dbReference type="Gene3D" id="6.10.30.10">
    <property type="match status" value="1"/>
</dbReference>
<sequence>MGDDDLSGPYLAACARGELVVQRCAGCGRRVHPPEPECPWCGGGELPFAPVSGAGQVHTFTVVHRSFAPEFRGREPYVLAWIDLPEGVRAFGRVTGCPPERVRIGMPVRVTFEDDLPDLPQWRPL</sequence>
<gene>
    <name evidence="3" type="ORF">HNP84_002989</name>
</gene>
<organism evidence="3 4">
    <name type="scientific">Thermocatellispora tengchongensis</name>
    <dbReference type="NCBI Taxonomy" id="1073253"/>
    <lineage>
        <taxon>Bacteria</taxon>
        <taxon>Bacillati</taxon>
        <taxon>Actinomycetota</taxon>
        <taxon>Actinomycetes</taxon>
        <taxon>Streptosporangiales</taxon>
        <taxon>Streptosporangiaceae</taxon>
        <taxon>Thermocatellispora</taxon>
    </lineage>
</organism>
<dbReference type="InterPro" id="IPR052513">
    <property type="entry name" value="Thioester_dehydratase-like"/>
</dbReference>
<keyword evidence="4" id="KW-1185">Reference proteome</keyword>
<evidence type="ECO:0000313" key="4">
    <source>
        <dbReference type="Proteomes" id="UP000578449"/>
    </source>
</evidence>